<dbReference type="GO" id="GO:0009986">
    <property type="term" value="C:cell surface"/>
    <property type="evidence" value="ECO:0007669"/>
    <property type="project" value="UniProtKB-SubCell"/>
</dbReference>
<evidence type="ECO:0000313" key="4">
    <source>
        <dbReference type="EMBL" id="KRM91616.1"/>
    </source>
</evidence>
<dbReference type="AlphaFoldDB" id="A0A0R2CK71"/>
<keyword evidence="3" id="KW-1133">Transmembrane helix</keyword>
<dbReference type="EMBL" id="AYZI01000004">
    <property type="protein sequence ID" value="KRM91616.1"/>
    <property type="molecule type" value="Genomic_DNA"/>
</dbReference>
<keyword evidence="3" id="KW-0812">Transmembrane</keyword>
<evidence type="ECO:0008006" key="6">
    <source>
        <dbReference type="Google" id="ProtNLM"/>
    </source>
</evidence>
<dbReference type="NCBIfam" id="TIGR02532">
    <property type="entry name" value="IV_pilin_GFxxxE"/>
    <property type="match status" value="1"/>
</dbReference>
<evidence type="ECO:0000313" key="5">
    <source>
        <dbReference type="Proteomes" id="UP000051586"/>
    </source>
</evidence>
<proteinExistence type="predicted"/>
<protein>
    <recommendedName>
        <fullName evidence="6">Prepilin-type N-terminal cleavage/methylation domain-containing protein</fullName>
    </recommendedName>
</protein>
<dbReference type="Proteomes" id="UP000051586">
    <property type="component" value="Unassembled WGS sequence"/>
</dbReference>
<keyword evidence="2" id="KW-0178">Competence</keyword>
<dbReference type="STRING" id="1423745.GCA_001311215_01824"/>
<dbReference type="RefSeq" id="WP_009166579.1">
    <property type="nucleotide sequence ID" value="NZ_AYZI01000004.1"/>
</dbReference>
<dbReference type="PROSITE" id="PS00409">
    <property type="entry name" value="PROKAR_NTER_METHYL"/>
    <property type="match status" value="1"/>
</dbReference>
<gene>
    <name evidence="4" type="ORF">FC87_GL000750</name>
</gene>
<keyword evidence="3" id="KW-0472">Membrane</keyword>
<dbReference type="GO" id="GO:0030420">
    <property type="term" value="P:establishment of competence for transformation"/>
    <property type="evidence" value="ECO:0007669"/>
    <property type="project" value="UniProtKB-KW"/>
</dbReference>
<dbReference type="Pfam" id="PF07963">
    <property type="entry name" value="N_methyl"/>
    <property type="match status" value="1"/>
</dbReference>
<comment type="subcellular location">
    <subcellularLocation>
        <location evidence="1">Cell surface</location>
    </subcellularLocation>
</comment>
<dbReference type="PATRIC" id="fig|1423745.4.peg.799"/>
<feature type="transmembrane region" description="Helical" evidence="3">
    <location>
        <begin position="21"/>
        <end position="38"/>
    </location>
</feature>
<reference evidence="4 5" key="1">
    <citation type="journal article" date="2015" name="Genome Announc.">
        <title>Expanding the biotechnology potential of lactobacilli through comparative genomics of 213 strains and associated genera.</title>
        <authorList>
            <person name="Sun Z."/>
            <person name="Harris H.M."/>
            <person name="McCann A."/>
            <person name="Guo C."/>
            <person name="Argimon S."/>
            <person name="Zhang W."/>
            <person name="Yang X."/>
            <person name="Jeffery I.B."/>
            <person name="Cooney J.C."/>
            <person name="Kagawa T.F."/>
            <person name="Liu W."/>
            <person name="Song Y."/>
            <person name="Salvetti E."/>
            <person name="Wrobel A."/>
            <person name="Rasinkangas P."/>
            <person name="Parkhill J."/>
            <person name="Rea M.C."/>
            <person name="O'Sullivan O."/>
            <person name="Ritari J."/>
            <person name="Douillard F.P."/>
            <person name="Paul Ross R."/>
            <person name="Yang R."/>
            <person name="Briner A.E."/>
            <person name="Felis G.E."/>
            <person name="de Vos W.M."/>
            <person name="Barrangou R."/>
            <person name="Klaenhammer T.R."/>
            <person name="Caufield P.W."/>
            <person name="Cui Y."/>
            <person name="Zhang H."/>
            <person name="O'Toole P.W."/>
        </authorList>
    </citation>
    <scope>NUCLEOTIDE SEQUENCE [LARGE SCALE GENOMIC DNA]</scope>
    <source>
        <strain evidence="4 5">DSM 22689</strain>
    </source>
</reference>
<evidence type="ECO:0000256" key="2">
    <source>
        <dbReference type="ARBA" id="ARBA00023287"/>
    </source>
</evidence>
<dbReference type="InterPro" id="IPR012902">
    <property type="entry name" value="N_methyl_site"/>
</dbReference>
<sequence>MSLKIITLLKNKRKGFTLLESLVVISITSLILLTLLWGTRVFNRQINSEPRFWQSFAVAWNQTLVTAKIQQTPAWVTLAPHQAVCFETYLHQRLIKHEVRVPTGLSVTSWHEIKISKNGTVSPQTITWRSEASRRWILQKIQLGWGCYHNEIKSF</sequence>
<evidence type="ECO:0000256" key="3">
    <source>
        <dbReference type="SAM" id="Phobius"/>
    </source>
</evidence>
<organism evidence="4 5">
    <name type="scientific">Fructilactobacillus florum DSM 22689 = JCM 16035</name>
    <dbReference type="NCBI Taxonomy" id="1423745"/>
    <lineage>
        <taxon>Bacteria</taxon>
        <taxon>Bacillati</taxon>
        <taxon>Bacillota</taxon>
        <taxon>Bacilli</taxon>
        <taxon>Lactobacillales</taxon>
        <taxon>Lactobacillaceae</taxon>
        <taxon>Fructilactobacillus</taxon>
    </lineage>
</organism>
<name>A0A0R2CK71_9LACO</name>
<accession>A0A0R2CK71</accession>
<comment type="caution">
    <text evidence="4">The sequence shown here is derived from an EMBL/GenBank/DDBJ whole genome shotgun (WGS) entry which is preliminary data.</text>
</comment>
<evidence type="ECO:0000256" key="1">
    <source>
        <dbReference type="ARBA" id="ARBA00004241"/>
    </source>
</evidence>